<evidence type="ECO:0000259" key="7">
    <source>
        <dbReference type="Pfam" id="PF02803"/>
    </source>
</evidence>
<dbReference type="InterPro" id="IPR016039">
    <property type="entry name" value="Thiolase-like"/>
</dbReference>
<dbReference type="InterPro" id="IPR002155">
    <property type="entry name" value="Thiolase"/>
</dbReference>
<sequence>MEHAYVFDAIRTPRGKGKKDGSLHSIKAIDLVAGLMQALQQRHHLDTAQIDDVVLGCVTPVGEQGADIAKIAALAAGWDWKVAGVQLNRFCASGLEAVNLAAQKVRSGWEDLVVAGGVESMSRVAMGSDGGAWSNDPATSLRTDFLPQGIGADLIASLDGYSRTQLDAYAVRSQQKATAAQAAGRFPSIVPVCDQNGVLVLDHDEFIKPGTTLDTLAGLKPSFAQLGALGFDVLALQRYPQLQQVEHVHTAGNSSGIVDGAALALIGSRSAGQRLGLQPRARIVAAAVTGSDPAIMLTGPAPAARKALQKAGLDIADIDLFEVNEAFASVVLRFMNELGVPEHKVNVNGGAIALGHPLGATGCMLLATLLDELEARQLRRGMVTLCVGGGMGIATIIERV</sequence>
<dbReference type="Gene3D" id="3.40.47.10">
    <property type="match status" value="2"/>
</dbReference>
<feature type="active site" description="Proton acceptor" evidence="4">
    <location>
        <position position="356"/>
    </location>
</feature>
<dbReference type="InterPro" id="IPR020615">
    <property type="entry name" value="Thiolase_acyl_enz_int_AS"/>
</dbReference>
<dbReference type="PANTHER" id="PTHR43365:SF1">
    <property type="entry name" value="ACETYL-COA C-ACYLTRANSFERASE"/>
    <property type="match status" value="1"/>
</dbReference>
<proteinExistence type="inferred from homology"/>
<evidence type="ECO:0000256" key="5">
    <source>
        <dbReference type="RuleBase" id="RU003557"/>
    </source>
</evidence>
<dbReference type="InterPro" id="IPR020613">
    <property type="entry name" value="Thiolase_CS"/>
</dbReference>
<dbReference type="RefSeq" id="WP_161035488.1">
    <property type="nucleotide sequence ID" value="NZ_WWCL01000002.1"/>
</dbReference>
<evidence type="ECO:0000256" key="1">
    <source>
        <dbReference type="ARBA" id="ARBA00010982"/>
    </source>
</evidence>
<dbReference type="PIRSF" id="PIRSF000429">
    <property type="entry name" value="Ac-CoA_Ac_transf"/>
    <property type="match status" value="1"/>
</dbReference>
<dbReference type="PROSITE" id="PS00737">
    <property type="entry name" value="THIOLASE_2"/>
    <property type="match status" value="1"/>
</dbReference>
<reference evidence="8" key="1">
    <citation type="submission" date="2019-12" db="EMBL/GenBank/DDBJ databases">
        <title>Novel species isolated from a subtropical stream in China.</title>
        <authorList>
            <person name="Lu H."/>
        </authorList>
    </citation>
    <scope>NUCLEOTIDE SEQUENCE [LARGE SCALE GENOMIC DNA]</scope>
    <source>
        <strain evidence="8">FT93W</strain>
    </source>
</reference>
<dbReference type="InterPro" id="IPR020616">
    <property type="entry name" value="Thiolase_N"/>
</dbReference>
<comment type="similarity">
    <text evidence="1 5">Belongs to the thiolase-like superfamily. Thiolase family.</text>
</comment>
<feature type="active site" description="Proton acceptor" evidence="4">
    <location>
        <position position="386"/>
    </location>
</feature>
<organism evidence="8 9">
    <name type="scientific">Duganella fentianensis</name>
    <dbReference type="NCBI Taxonomy" id="2692177"/>
    <lineage>
        <taxon>Bacteria</taxon>
        <taxon>Pseudomonadati</taxon>
        <taxon>Pseudomonadota</taxon>
        <taxon>Betaproteobacteria</taxon>
        <taxon>Burkholderiales</taxon>
        <taxon>Oxalobacteraceae</taxon>
        <taxon>Telluria group</taxon>
        <taxon>Duganella</taxon>
    </lineage>
</organism>
<accession>A0A845HY56</accession>
<evidence type="ECO:0000313" key="8">
    <source>
        <dbReference type="EMBL" id="MYN45953.1"/>
    </source>
</evidence>
<keyword evidence="3 5" id="KW-0012">Acyltransferase</keyword>
<dbReference type="EC" id="2.3.1.9" evidence="8"/>
<dbReference type="EMBL" id="WWCL01000002">
    <property type="protein sequence ID" value="MYN45953.1"/>
    <property type="molecule type" value="Genomic_DNA"/>
</dbReference>
<dbReference type="Proteomes" id="UP000444316">
    <property type="component" value="Unassembled WGS sequence"/>
</dbReference>
<dbReference type="PROSITE" id="PS00098">
    <property type="entry name" value="THIOLASE_1"/>
    <property type="match status" value="1"/>
</dbReference>
<evidence type="ECO:0000256" key="4">
    <source>
        <dbReference type="PIRSR" id="PIRSR000429-1"/>
    </source>
</evidence>
<dbReference type="Pfam" id="PF00108">
    <property type="entry name" value="Thiolase_N"/>
    <property type="match status" value="1"/>
</dbReference>
<dbReference type="NCBIfam" id="NF006090">
    <property type="entry name" value="PRK08242.1"/>
    <property type="match status" value="1"/>
</dbReference>
<dbReference type="AlphaFoldDB" id="A0A845HY56"/>
<dbReference type="GO" id="GO:0003985">
    <property type="term" value="F:acetyl-CoA C-acetyltransferase activity"/>
    <property type="evidence" value="ECO:0007669"/>
    <property type="project" value="UniProtKB-EC"/>
</dbReference>
<evidence type="ECO:0000256" key="2">
    <source>
        <dbReference type="ARBA" id="ARBA00022679"/>
    </source>
</evidence>
<protein>
    <submittedName>
        <fullName evidence="8">Acetyl-CoA C-acetyltransferase</fullName>
        <ecNumber evidence="8">2.3.1.9</ecNumber>
    </submittedName>
</protein>
<keyword evidence="2 5" id="KW-0808">Transferase</keyword>
<keyword evidence="9" id="KW-1185">Reference proteome</keyword>
<dbReference type="PROSITE" id="PS00099">
    <property type="entry name" value="THIOLASE_3"/>
    <property type="match status" value="1"/>
</dbReference>
<dbReference type="SUPFAM" id="SSF53901">
    <property type="entry name" value="Thiolase-like"/>
    <property type="match status" value="2"/>
</dbReference>
<evidence type="ECO:0000313" key="9">
    <source>
        <dbReference type="Proteomes" id="UP000444316"/>
    </source>
</evidence>
<feature type="domain" description="Thiolase N-terminal" evidence="6">
    <location>
        <begin position="5"/>
        <end position="228"/>
    </location>
</feature>
<dbReference type="NCBIfam" id="TIGR01930">
    <property type="entry name" value="AcCoA-C-Actrans"/>
    <property type="match status" value="1"/>
</dbReference>
<feature type="domain" description="Thiolase C-terminal" evidence="7">
    <location>
        <begin position="278"/>
        <end position="399"/>
    </location>
</feature>
<evidence type="ECO:0000256" key="3">
    <source>
        <dbReference type="ARBA" id="ARBA00023315"/>
    </source>
</evidence>
<dbReference type="CDD" id="cd00751">
    <property type="entry name" value="thiolase"/>
    <property type="match status" value="1"/>
</dbReference>
<dbReference type="Pfam" id="PF02803">
    <property type="entry name" value="Thiolase_C"/>
    <property type="match status" value="1"/>
</dbReference>
<dbReference type="InterPro" id="IPR020617">
    <property type="entry name" value="Thiolase_C"/>
</dbReference>
<evidence type="ECO:0000259" key="6">
    <source>
        <dbReference type="Pfam" id="PF00108"/>
    </source>
</evidence>
<gene>
    <name evidence="8" type="ORF">GTP23_12935</name>
</gene>
<dbReference type="InterPro" id="IPR020610">
    <property type="entry name" value="Thiolase_AS"/>
</dbReference>
<dbReference type="PANTHER" id="PTHR43365">
    <property type="entry name" value="BLR7806 PROTEIN"/>
    <property type="match status" value="1"/>
</dbReference>
<comment type="caution">
    <text evidence="8">The sequence shown here is derived from an EMBL/GenBank/DDBJ whole genome shotgun (WGS) entry which is preliminary data.</text>
</comment>
<name>A0A845HY56_9BURK</name>
<feature type="active site" description="Acyl-thioester intermediate" evidence="4">
    <location>
        <position position="91"/>
    </location>
</feature>